<keyword evidence="18" id="KW-1185">Reference proteome</keyword>
<dbReference type="GO" id="GO:0005886">
    <property type="term" value="C:plasma membrane"/>
    <property type="evidence" value="ECO:0007669"/>
    <property type="project" value="UniProtKB-SubCell"/>
</dbReference>
<dbReference type="InterPro" id="IPR051817">
    <property type="entry name" value="FDH_cytochrome_b556_subunit"/>
</dbReference>
<accession>A0A1I5XV93</accession>
<feature type="signal peptide" evidence="15">
    <location>
        <begin position="1"/>
        <end position="26"/>
    </location>
</feature>
<evidence type="ECO:0000256" key="6">
    <source>
        <dbReference type="ARBA" id="ARBA00022617"/>
    </source>
</evidence>
<evidence type="ECO:0000256" key="3">
    <source>
        <dbReference type="ARBA" id="ARBA00010747"/>
    </source>
</evidence>
<keyword evidence="4" id="KW-0813">Transport</keyword>
<name>A0A1I5XV93_9RHOB</name>
<keyword evidence="6" id="KW-0349">Heme</keyword>
<keyword evidence="8" id="KW-0479">Metal-binding</keyword>
<evidence type="ECO:0000256" key="7">
    <source>
        <dbReference type="ARBA" id="ARBA00022692"/>
    </source>
</evidence>
<evidence type="ECO:0000313" key="18">
    <source>
        <dbReference type="Proteomes" id="UP000243106"/>
    </source>
</evidence>
<comment type="subcellular location">
    <subcellularLocation>
        <location evidence="2">Cell membrane</location>
        <topology evidence="2">Multi-pass membrane protein</topology>
    </subcellularLocation>
</comment>
<keyword evidence="5" id="KW-1003">Cell membrane</keyword>
<keyword evidence="10 14" id="KW-1133">Transmembrane helix</keyword>
<dbReference type="Proteomes" id="UP000243106">
    <property type="component" value="Unassembled WGS sequence"/>
</dbReference>
<dbReference type="GO" id="GO:0022904">
    <property type="term" value="P:respiratory electron transport chain"/>
    <property type="evidence" value="ECO:0007669"/>
    <property type="project" value="InterPro"/>
</dbReference>
<dbReference type="SUPFAM" id="SSF81342">
    <property type="entry name" value="Transmembrane di-heme cytochromes"/>
    <property type="match status" value="1"/>
</dbReference>
<evidence type="ECO:0000256" key="4">
    <source>
        <dbReference type="ARBA" id="ARBA00022448"/>
    </source>
</evidence>
<evidence type="ECO:0000259" key="16">
    <source>
        <dbReference type="Pfam" id="PF01292"/>
    </source>
</evidence>
<dbReference type="AlphaFoldDB" id="A0A1I5XV93"/>
<dbReference type="Pfam" id="PF01292">
    <property type="entry name" value="Ni_hydr_CYTB"/>
    <property type="match status" value="1"/>
</dbReference>
<evidence type="ECO:0000256" key="15">
    <source>
        <dbReference type="SAM" id="SignalP"/>
    </source>
</evidence>
<keyword evidence="12 14" id="KW-0472">Membrane</keyword>
<feature type="region of interest" description="Disordered" evidence="13">
    <location>
        <begin position="49"/>
        <end position="84"/>
    </location>
</feature>
<comment type="similarity">
    <text evidence="3">Belongs to the formate dehydrogenase gamma subunit family.</text>
</comment>
<feature type="domain" description="Cytochrome b561 bacterial/Ni-hydrogenase" evidence="16">
    <location>
        <begin position="167"/>
        <end position="370"/>
    </location>
</feature>
<dbReference type="Gene3D" id="1.20.950.20">
    <property type="entry name" value="Transmembrane di-heme cytochromes, Chain C"/>
    <property type="match status" value="1"/>
</dbReference>
<evidence type="ECO:0000256" key="5">
    <source>
        <dbReference type="ARBA" id="ARBA00022475"/>
    </source>
</evidence>
<keyword evidence="11" id="KW-0408">Iron</keyword>
<dbReference type="GO" id="GO:0009326">
    <property type="term" value="C:formate dehydrogenase complex"/>
    <property type="evidence" value="ECO:0007669"/>
    <property type="project" value="InterPro"/>
</dbReference>
<dbReference type="NCBIfam" id="TIGR01583">
    <property type="entry name" value="formate-DH-gamm"/>
    <property type="match status" value="1"/>
</dbReference>
<feature type="chain" id="PRO_5017305699" evidence="15">
    <location>
        <begin position="27"/>
        <end position="408"/>
    </location>
</feature>
<gene>
    <name evidence="17" type="ORF">SAMN05421853_104149</name>
</gene>
<dbReference type="GO" id="GO:0009055">
    <property type="term" value="F:electron transfer activity"/>
    <property type="evidence" value="ECO:0007669"/>
    <property type="project" value="InterPro"/>
</dbReference>
<protein>
    <submittedName>
        <fullName evidence="17">Formate dehydrogenase subunit gamma</fullName>
    </submittedName>
</protein>
<dbReference type="GO" id="GO:0008863">
    <property type="term" value="F:formate dehydrogenase (NAD+) activity"/>
    <property type="evidence" value="ECO:0007669"/>
    <property type="project" value="InterPro"/>
</dbReference>
<feature type="transmembrane region" description="Helical" evidence="14">
    <location>
        <begin position="276"/>
        <end position="300"/>
    </location>
</feature>
<evidence type="ECO:0000256" key="1">
    <source>
        <dbReference type="ARBA" id="ARBA00001971"/>
    </source>
</evidence>
<evidence type="ECO:0000256" key="13">
    <source>
        <dbReference type="SAM" id="MobiDB-lite"/>
    </source>
</evidence>
<evidence type="ECO:0000313" key="17">
    <source>
        <dbReference type="EMBL" id="SFQ35868.1"/>
    </source>
</evidence>
<sequence length="408" mass="44787">MMPFLKSLLFSLTIALALPGSVSAQAVDPEVQQATPDQATTTLEDILRRQEGLSSSDTPARRTLVGEEADPSAGADGPLGTLGGSSDADLWRAFRFDEREITTQARGPASNVIMQDGGQWWLELREGPVLHWGGYLLLGTLALLALFYFVKGRIEIDGQKTGRRIERFTGIERFGHWLIAGSFIILGITGLITLMGREFLIPILGLNLFSDIAIASKWLHNNVAWAFMLGLVMVFVMWVAHNIPDKTDIKWIAKGGGLLIKGHPPAKKFNAGQKMIFWVVVLFGASVSASGLALLFPFQITLFEPTFEHLNSWGVPSLFGMEAFPTDLEPQEEMQFAQLWHAIVAFVMMAVILAHIYIGSIGMEGAFDAMGSGQVEEQWAREHHSIWAEKKLAKGEVKQPEGSTAPAE</sequence>
<proteinExistence type="inferred from homology"/>
<dbReference type="GO" id="GO:0015944">
    <property type="term" value="P:formate oxidation"/>
    <property type="evidence" value="ECO:0007669"/>
    <property type="project" value="TreeGrafter"/>
</dbReference>
<feature type="transmembrane region" description="Helical" evidence="14">
    <location>
        <begin position="174"/>
        <end position="196"/>
    </location>
</feature>
<keyword evidence="15" id="KW-0732">Signal</keyword>
<evidence type="ECO:0000256" key="14">
    <source>
        <dbReference type="SAM" id="Phobius"/>
    </source>
</evidence>
<dbReference type="InterPro" id="IPR006471">
    <property type="entry name" value="Formate_DH_gsu"/>
</dbReference>
<evidence type="ECO:0000256" key="8">
    <source>
        <dbReference type="ARBA" id="ARBA00022723"/>
    </source>
</evidence>
<organism evidence="17 18">
    <name type="scientific">Roseivivax halotolerans</name>
    <dbReference type="NCBI Taxonomy" id="93684"/>
    <lineage>
        <taxon>Bacteria</taxon>
        <taxon>Pseudomonadati</taxon>
        <taxon>Pseudomonadota</taxon>
        <taxon>Alphaproteobacteria</taxon>
        <taxon>Rhodobacterales</taxon>
        <taxon>Roseobacteraceae</taxon>
        <taxon>Roseivivax</taxon>
    </lineage>
</organism>
<feature type="transmembrane region" description="Helical" evidence="14">
    <location>
        <begin position="339"/>
        <end position="358"/>
    </location>
</feature>
<dbReference type="EMBL" id="FOXV01000004">
    <property type="protein sequence ID" value="SFQ35868.1"/>
    <property type="molecule type" value="Genomic_DNA"/>
</dbReference>
<feature type="transmembrane region" description="Helical" evidence="14">
    <location>
        <begin position="129"/>
        <end position="150"/>
    </location>
</feature>
<evidence type="ECO:0000256" key="2">
    <source>
        <dbReference type="ARBA" id="ARBA00004651"/>
    </source>
</evidence>
<evidence type="ECO:0000256" key="10">
    <source>
        <dbReference type="ARBA" id="ARBA00022989"/>
    </source>
</evidence>
<keyword evidence="9" id="KW-0249">Electron transport</keyword>
<dbReference type="GO" id="GO:0009061">
    <property type="term" value="P:anaerobic respiration"/>
    <property type="evidence" value="ECO:0007669"/>
    <property type="project" value="TreeGrafter"/>
</dbReference>
<dbReference type="InterPro" id="IPR016174">
    <property type="entry name" value="Di-haem_cyt_TM"/>
</dbReference>
<dbReference type="STRING" id="93684.SAMN05421853_104149"/>
<reference evidence="18" key="1">
    <citation type="submission" date="2016-10" db="EMBL/GenBank/DDBJ databases">
        <authorList>
            <person name="Varghese N."/>
            <person name="Submissions S."/>
        </authorList>
    </citation>
    <scope>NUCLEOTIDE SEQUENCE [LARGE SCALE GENOMIC DNA]</scope>
    <source>
        <strain evidence="18">JCM 10271</strain>
    </source>
</reference>
<dbReference type="PANTHER" id="PTHR30074">
    <property type="entry name" value="FORMATE DEHYDROGENASE, NITRATE-INDUCIBLE, CYTOCHROME B556 FDN SUBUNIT"/>
    <property type="match status" value="1"/>
</dbReference>
<dbReference type="PANTHER" id="PTHR30074:SF6">
    <property type="entry name" value="FORMATE DEHYDROGENASE GAMMA SUBUNIT"/>
    <property type="match status" value="1"/>
</dbReference>
<dbReference type="GO" id="GO:0046872">
    <property type="term" value="F:metal ion binding"/>
    <property type="evidence" value="ECO:0007669"/>
    <property type="project" value="UniProtKB-KW"/>
</dbReference>
<keyword evidence="7 14" id="KW-0812">Transmembrane</keyword>
<evidence type="ECO:0000256" key="11">
    <source>
        <dbReference type="ARBA" id="ARBA00023004"/>
    </source>
</evidence>
<feature type="transmembrane region" description="Helical" evidence="14">
    <location>
        <begin position="223"/>
        <end position="240"/>
    </location>
</feature>
<dbReference type="InterPro" id="IPR011577">
    <property type="entry name" value="Cyt_b561_bac/Ni-Hgenase"/>
</dbReference>
<dbReference type="GO" id="GO:0036397">
    <property type="term" value="F:formate dehydrogenase (quinone) activity"/>
    <property type="evidence" value="ECO:0007669"/>
    <property type="project" value="TreeGrafter"/>
</dbReference>
<evidence type="ECO:0000256" key="12">
    <source>
        <dbReference type="ARBA" id="ARBA00023136"/>
    </source>
</evidence>
<comment type="cofactor">
    <cofactor evidence="1">
        <name>heme</name>
        <dbReference type="ChEBI" id="CHEBI:30413"/>
    </cofactor>
</comment>
<evidence type="ECO:0000256" key="9">
    <source>
        <dbReference type="ARBA" id="ARBA00022982"/>
    </source>
</evidence>